<evidence type="ECO:0000256" key="1">
    <source>
        <dbReference type="SAM" id="MobiDB-lite"/>
    </source>
</evidence>
<dbReference type="InterPro" id="IPR036928">
    <property type="entry name" value="AS_sf"/>
</dbReference>
<dbReference type="PANTHER" id="PTHR11895">
    <property type="entry name" value="TRANSAMIDASE"/>
    <property type="match status" value="1"/>
</dbReference>
<dbReference type="SUPFAM" id="SSF75304">
    <property type="entry name" value="Amidase signature (AS) enzymes"/>
    <property type="match status" value="1"/>
</dbReference>
<dbReference type="GO" id="GO:0003824">
    <property type="term" value="F:catalytic activity"/>
    <property type="evidence" value="ECO:0007669"/>
    <property type="project" value="InterPro"/>
</dbReference>
<dbReference type="Gene3D" id="3.90.1300.10">
    <property type="entry name" value="Amidase signature (AS) domain"/>
    <property type="match status" value="1"/>
</dbReference>
<keyword evidence="4" id="KW-1185">Reference proteome</keyword>
<dbReference type="InterPro" id="IPR000120">
    <property type="entry name" value="Amidase"/>
</dbReference>
<feature type="domain" description="Amidase" evidence="2">
    <location>
        <begin position="49"/>
        <end position="392"/>
    </location>
</feature>
<gene>
    <name evidence="3" type="ORF">RISW2_10935</name>
</gene>
<dbReference type="eggNOG" id="COG0154">
    <property type="taxonomic scope" value="Bacteria"/>
</dbReference>
<dbReference type="STRING" id="1449351.RISW2_10935"/>
<accession>X7F4V0</accession>
<evidence type="ECO:0000313" key="4">
    <source>
        <dbReference type="Proteomes" id="UP000023430"/>
    </source>
</evidence>
<name>X7F4V0_9RHOB</name>
<feature type="region of interest" description="Disordered" evidence="1">
    <location>
        <begin position="1"/>
        <end position="23"/>
    </location>
</feature>
<reference evidence="3 4" key="1">
    <citation type="submission" date="2014-01" db="EMBL/GenBank/DDBJ databases">
        <title>Roseivivax isoporae LMG 25204 Genome Sequencing.</title>
        <authorList>
            <person name="Lai Q."/>
            <person name="Li G."/>
            <person name="Shao Z."/>
        </authorList>
    </citation>
    <scope>NUCLEOTIDE SEQUENCE [LARGE SCALE GENOMIC DNA]</scope>
    <source>
        <strain evidence="3 4">LMG 25204</strain>
    </source>
</reference>
<dbReference type="EMBL" id="JAME01000026">
    <property type="protein sequence ID" value="ETX27840.1"/>
    <property type="molecule type" value="Genomic_DNA"/>
</dbReference>
<dbReference type="PANTHER" id="PTHR11895:SF67">
    <property type="entry name" value="AMIDASE DOMAIN-CONTAINING PROTEIN"/>
    <property type="match status" value="1"/>
</dbReference>
<evidence type="ECO:0000259" key="2">
    <source>
        <dbReference type="Pfam" id="PF01425"/>
    </source>
</evidence>
<dbReference type="InterPro" id="IPR023631">
    <property type="entry name" value="Amidase_dom"/>
</dbReference>
<dbReference type="Proteomes" id="UP000023430">
    <property type="component" value="Unassembled WGS sequence"/>
</dbReference>
<dbReference type="AlphaFoldDB" id="X7F4V0"/>
<comment type="caution">
    <text evidence="3">The sequence shown here is derived from an EMBL/GenBank/DDBJ whole genome shotgun (WGS) entry which is preliminary data.</text>
</comment>
<dbReference type="Pfam" id="PF01425">
    <property type="entry name" value="Amidase"/>
    <property type="match status" value="1"/>
</dbReference>
<protein>
    <recommendedName>
        <fullName evidence="2">Amidase domain-containing protein</fullName>
    </recommendedName>
</protein>
<organism evidence="3 4">
    <name type="scientific">Roseivivax isoporae LMG 25204</name>
    <dbReference type="NCBI Taxonomy" id="1449351"/>
    <lineage>
        <taxon>Bacteria</taxon>
        <taxon>Pseudomonadati</taxon>
        <taxon>Pseudomonadota</taxon>
        <taxon>Alphaproteobacteria</taxon>
        <taxon>Rhodobacterales</taxon>
        <taxon>Roseobacteraceae</taxon>
        <taxon>Roseivivax</taxon>
    </lineage>
</organism>
<proteinExistence type="predicted"/>
<sequence>MATRTELSRGAAEPQDPSTERLKARDGKINAFVEVLSVPRLRSGALSYLRFGVKEVIEQEGLATPPGMPFLRARLGRKNAAIVDRVQSTGAARVGTTRSTMLAIAGDSGTRNPHDLCRTPGGSSAGSAAAVAAGFIDFALGTQTVGSIIRPASYCGVVGFKPTFDALPTLGVMRLAAELDHVGLIGRDAGVVARVFDLLSGSAGRRGAFAAAWMPPIWFSGHVHPSVRRVLEDAASRVRQQGMALRDDPLPENIRVEEADILQGLLCKGIVDNHRALIESHASRLPSDLVEMAKAGARISGPDHRALRRAQRHLQTIMYAAVADDTVIIVPSVVDVPPVLGRGTGSRAPQRLWTLLGWPAVSLPLGTYGGALAHLPMGVQMIAKPGRDAALLDFARHFGNPNETAPV</sequence>
<evidence type="ECO:0000313" key="3">
    <source>
        <dbReference type="EMBL" id="ETX27840.1"/>
    </source>
</evidence>